<keyword evidence="3 7" id="KW-0808">Transferase</keyword>
<comment type="caution">
    <text evidence="7">The sequence shown here is derived from an EMBL/GenBank/DDBJ whole genome shotgun (WGS) entry which is preliminary data.</text>
</comment>
<dbReference type="GO" id="GO:0009245">
    <property type="term" value="P:lipid A biosynthetic process"/>
    <property type="evidence" value="ECO:0007669"/>
    <property type="project" value="UniProtKB-KW"/>
</dbReference>
<dbReference type="CDD" id="cd03351">
    <property type="entry name" value="LbH_UDP-GlcNAc_AT"/>
    <property type="match status" value="1"/>
</dbReference>
<keyword evidence="1" id="KW-0444">Lipid biosynthesis</keyword>
<dbReference type="InterPro" id="IPR037157">
    <property type="entry name" value="Acetyltransf_C_sf"/>
</dbReference>
<dbReference type="InterPro" id="IPR029098">
    <property type="entry name" value="Acetyltransf_C"/>
</dbReference>
<accession>A0A839ZXX5</accession>
<dbReference type="InterPro" id="IPR011004">
    <property type="entry name" value="Trimer_LpxA-like_sf"/>
</dbReference>
<evidence type="ECO:0000256" key="1">
    <source>
        <dbReference type="ARBA" id="ARBA00022516"/>
    </source>
</evidence>
<evidence type="ECO:0000256" key="3">
    <source>
        <dbReference type="ARBA" id="ARBA00022679"/>
    </source>
</evidence>
<evidence type="ECO:0000256" key="4">
    <source>
        <dbReference type="ARBA" id="ARBA00023098"/>
    </source>
</evidence>
<evidence type="ECO:0000259" key="6">
    <source>
        <dbReference type="Pfam" id="PF13720"/>
    </source>
</evidence>
<dbReference type="InterPro" id="IPR001451">
    <property type="entry name" value="Hexapep"/>
</dbReference>
<dbReference type="EC" id="2.3.1.129" evidence="7"/>
<evidence type="ECO:0000256" key="2">
    <source>
        <dbReference type="ARBA" id="ARBA00022556"/>
    </source>
</evidence>
<dbReference type="Pfam" id="PF00132">
    <property type="entry name" value="Hexapep"/>
    <property type="match status" value="1"/>
</dbReference>
<gene>
    <name evidence="7" type="ORF">GGQ61_000739</name>
</gene>
<dbReference type="Pfam" id="PF13720">
    <property type="entry name" value="Acetyltransf_11"/>
    <property type="match status" value="1"/>
</dbReference>
<proteinExistence type="predicted"/>
<dbReference type="PANTHER" id="PTHR43480">
    <property type="entry name" value="ACYL-[ACYL-CARRIER-PROTEIN]--UDP-N-ACETYLGLUCOSAMINE O-ACYLTRANSFERASE"/>
    <property type="match status" value="1"/>
</dbReference>
<dbReference type="NCBIfam" id="NF003657">
    <property type="entry name" value="PRK05289.1"/>
    <property type="match status" value="1"/>
</dbReference>
<keyword evidence="2" id="KW-0441">Lipid A biosynthesis</keyword>
<keyword evidence="8" id="KW-1185">Reference proteome</keyword>
<dbReference type="EMBL" id="JACIDK010000001">
    <property type="protein sequence ID" value="MBB3890042.1"/>
    <property type="molecule type" value="Genomic_DNA"/>
</dbReference>
<dbReference type="PIRSF" id="PIRSF000456">
    <property type="entry name" value="UDP-GlcNAc_acltr"/>
    <property type="match status" value="1"/>
</dbReference>
<keyword evidence="5 7" id="KW-0012">Acyltransferase</keyword>
<feature type="domain" description="UDP N-acetylglucosamine O-acyltransferase C-terminal" evidence="6">
    <location>
        <begin position="173"/>
        <end position="253"/>
    </location>
</feature>
<protein>
    <submittedName>
        <fullName evidence="7">UDP-N-acetylglucosamine acyltransferase</fullName>
        <ecNumber evidence="7">2.3.1.129</ecNumber>
    </submittedName>
</protein>
<evidence type="ECO:0000313" key="8">
    <source>
        <dbReference type="Proteomes" id="UP000530564"/>
    </source>
</evidence>
<dbReference type="SUPFAM" id="SSF51161">
    <property type="entry name" value="Trimeric LpxA-like enzymes"/>
    <property type="match status" value="1"/>
</dbReference>
<dbReference type="GO" id="GO:0016020">
    <property type="term" value="C:membrane"/>
    <property type="evidence" value="ECO:0007669"/>
    <property type="project" value="GOC"/>
</dbReference>
<dbReference type="Gene3D" id="2.160.10.10">
    <property type="entry name" value="Hexapeptide repeat proteins"/>
    <property type="match status" value="1"/>
</dbReference>
<dbReference type="NCBIfam" id="TIGR01852">
    <property type="entry name" value="lipid_A_lpxA"/>
    <property type="match status" value="1"/>
</dbReference>
<reference evidence="7 8" key="1">
    <citation type="submission" date="2020-08" db="EMBL/GenBank/DDBJ databases">
        <title>Genomic Encyclopedia of Type Strains, Phase IV (KMG-IV): sequencing the most valuable type-strain genomes for metagenomic binning, comparative biology and taxonomic classification.</title>
        <authorList>
            <person name="Goeker M."/>
        </authorList>
    </citation>
    <scope>NUCLEOTIDE SEQUENCE [LARGE SCALE GENOMIC DNA]</scope>
    <source>
        <strain evidence="7 8">DSM 21793</strain>
    </source>
</reference>
<keyword evidence="4" id="KW-0443">Lipid metabolism</keyword>
<dbReference type="GO" id="GO:0008780">
    <property type="term" value="F:acyl-[acyl-carrier-protein]-UDP-N-acetylglucosamine O-acyltransferase activity"/>
    <property type="evidence" value="ECO:0007669"/>
    <property type="project" value="UniProtKB-EC"/>
</dbReference>
<evidence type="ECO:0000313" key="7">
    <source>
        <dbReference type="EMBL" id="MBB3890042.1"/>
    </source>
</evidence>
<organism evidence="7 8">
    <name type="scientific">Phenylobacterium haematophilum</name>
    <dbReference type="NCBI Taxonomy" id="98513"/>
    <lineage>
        <taxon>Bacteria</taxon>
        <taxon>Pseudomonadati</taxon>
        <taxon>Pseudomonadota</taxon>
        <taxon>Alphaproteobacteria</taxon>
        <taxon>Caulobacterales</taxon>
        <taxon>Caulobacteraceae</taxon>
        <taxon>Phenylobacterium</taxon>
    </lineage>
</organism>
<dbReference type="InterPro" id="IPR010137">
    <property type="entry name" value="Lipid_A_LpxA"/>
</dbReference>
<dbReference type="AlphaFoldDB" id="A0A839ZXX5"/>
<dbReference type="Gene3D" id="1.20.1180.10">
    <property type="entry name" value="Udp N-acetylglucosamine O-acyltransferase, C-terminal domain"/>
    <property type="match status" value="1"/>
</dbReference>
<sequence>MASIHPTAVVAPGAQIDPSCEIGPYAVIGPDVRMGPGNVVGPHAVLDGRSEIGADNRFMASCSIGASAQITGRAVEAGRLQIGDGNVFREFVTVHAGGDSITVIGARGLFMATAHVAHDCVVGDDVVMANGATLSGHVVIGDRAQLSGLCAVHQHVRIGELAFVAGGAIVTQDVAPYCLVQGDRARLVSLNAVGLRRAGWAAGELASLKRAFKLVFHGGGVLSERLAAAERDAEDDHVRRLIAFMRSSARGVIATPRRNLPAAA</sequence>
<evidence type="ECO:0000256" key="5">
    <source>
        <dbReference type="ARBA" id="ARBA00023315"/>
    </source>
</evidence>
<dbReference type="PANTHER" id="PTHR43480:SF1">
    <property type="entry name" value="ACYL-[ACYL-CARRIER-PROTEIN]--UDP-N-ACETYLGLUCOSAMINE O-ACYLTRANSFERASE, MITOCHONDRIAL-RELATED"/>
    <property type="match status" value="1"/>
</dbReference>
<dbReference type="Proteomes" id="UP000530564">
    <property type="component" value="Unassembled WGS sequence"/>
</dbReference>
<name>A0A839ZXX5_9CAUL</name>
<dbReference type="RefSeq" id="WP_183769916.1">
    <property type="nucleotide sequence ID" value="NZ_JACIDK010000001.1"/>
</dbReference>